<evidence type="ECO:0000313" key="2">
    <source>
        <dbReference type="EMBL" id="MBO8415345.1"/>
    </source>
</evidence>
<reference evidence="2" key="1">
    <citation type="submission" date="2020-10" db="EMBL/GenBank/DDBJ databases">
        <authorList>
            <person name="Gilroy R."/>
        </authorList>
    </citation>
    <scope>NUCLEOTIDE SEQUENCE</scope>
    <source>
        <strain evidence="2">17213</strain>
    </source>
</reference>
<dbReference type="AlphaFoldDB" id="A0A9D9GTP2"/>
<keyword evidence="1" id="KW-0732">Signal</keyword>
<evidence type="ECO:0008006" key="4">
    <source>
        <dbReference type="Google" id="ProtNLM"/>
    </source>
</evidence>
<dbReference type="Proteomes" id="UP000823631">
    <property type="component" value="Unassembled WGS sequence"/>
</dbReference>
<feature type="chain" id="PRO_5038615199" description="Outer membrane protein beta-barrel domain-containing protein" evidence="1">
    <location>
        <begin position="25"/>
        <end position="278"/>
    </location>
</feature>
<evidence type="ECO:0000313" key="3">
    <source>
        <dbReference type="Proteomes" id="UP000823631"/>
    </source>
</evidence>
<feature type="signal peptide" evidence="1">
    <location>
        <begin position="1"/>
        <end position="24"/>
    </location>
</feature>
<dbReference type="EMBL" id="JADINH010000060">
    <property type="protein sequence ID" value="MBO8415345.1"/>
    <property type="molecule type" value="Genomic_DNA"/>
</dbReference>
<accession>A0A9D9GTP2</accession>
<reference evidence="2" key="2">
    <citation type="journal article" date="2021" name="PeerJ">
        <title>Extensive microbial diversity within the chicken gut microbiome revealed by metagenomics and culture.</title>
        <authorList>
            <person name="Gilroy R."/>
            <person name="Ravi A."/>
            <person name="Getino M."/>
            <person name="Pursley I."/>
            <person name="Horton D.L."/>
            <person name="Alikhan N.F."/>
            <person name="Baker D."/>
            <person name="Gharbi K."/>
            <person name="Hall N."/>
            <person name="Watson M."/>
            <person name="Adriaenssens E.M."/>
            <person name="Foster-Nyarko E."/>
            <person name="Jarju S."/>
            <person name="Secka A."/>
            <person name="Antonio M."/>
            <person name="Oren A."/>
            <person name="Chaudhuri R.R."/>
            <person name="La Ragione R."/>
            <person name="Hildebrand F."/>
            <person name="Pallen M.J."/>
        </authorList>
    </citation>
    <scope>NUCLEOTIDE SEQUENCE</scope>
    <source>
        <strain evidence="2">17213</strain>
    </source>
</reference>
<sequence>MRFSALKGLTAALLSLGLCASAQAFYLNANGAYNGKSDIDGTGGAEVATSVYRLTLGNQYFTFGYKYTAYDFSGMDDPFDSLNYVFADGRYDGKISSDFGYFAGLTLGMGFEDDIHLSDNYAVSPRAGISYKLTPGVDVFLGALAQFNEVDNQYLPIIGIKFGSESEMGWTGSIAYPATKVTYRPSPLYAFEGVFLTVREFYQLADDSSLQQKGYIFEESYGASVGVIFTPLKMLELRAGVQSFFDREYTLYNSVGHELASYDVDPSVGGYFNFNFKF</sequence>
<name>A0A9D9GTP2_9GAMM</name>
<comment type="caution">
    <text evidence="2">The sequence shown here is derived from an EMBL/GenBank/DDBJ whole genome shotgun (WGS) entry which is preliminary data.</text>
</comment>
<evidence type="ECO:0000256" key="1">
    <source>
        <dbReference type="SAM" id="SignalP"/>
    </source>
</evidence>
<organism evidence="2 3">
    <name type="scientific">Candidatus Avisuccinivibrio stercorigallinarum</name>
    <dbReference type="NCBI Taxonomy" id="2840704"/>
    <lineage>
        <taxon>Bacteria</taxon>
        <taxon>Pseudomonadati</taxon>
        <taxon>Pseudomonadota</taxon>
        <taxon>Gammaproteobacteria</taxon>
        <taxon>Aeromonadales</taxon>
        <taxon>Succinivibrionaceae</taxon>
        <taxon>Succinivibrionaceae incertae sedis</taxon>
        <taxon>Candidatus Avisuccinivibrio</taxon>
    </lineage>
</organism>
<protein>
    <recommendedName>
        <fullName evidence="4">Outer membrane protein beta-barrel domain-containing protein</fullName>
    </recommendedName>
</protein>
<gene>
    <name evidence="2" type="ORF">IAB19_03065</name>
</gene>
<proteinExistence type="predicted"/>